<evidence type="ECO:0000313" key="2">
    <source>
        <dbReference type="Proteomes" id="UP000267096"/>
    </source>
</evidence>
<accession>A0A0M3JDQ8</accession>
<dbReference type="OrthoDB" id="19653at2759"/>
<reference evidence="3" key="1">
    <citation type="submission" date="2017-02" db="UniProtKB">
        <authorList>
            <consortium name="WormBaseParasite"/>
        </authorList>
    </citation>
    <scope>IDENTIFICATION</scope>
</reference>
<dbReference type="SUPFAM" id="SSF53474">
    <property type="entry name" value="alpha/beta-Hydrolases"/>
    <property type="match status" value="1"/>
</dbReference>
<keyword evidence="2" id="KW-1185">Reference proteome</keyword>
<dbReference type="AlphaFoldDB" id="A0A0M3JDQ8"/>
<gene>
    <name evidence="1" type="ORF">ASIM_LOCUS5542</name>
</gene>
<dbReference type="Proteomes" id="UP000267096">
    <property type="component" value="Unassembled WGS sequence"/>
</dbReference>
<evidence type="ECO:0000313" key="3">
    <source>
        <dbReference type="WBParaSite" id="ASIM_0000574801-mRNA-1"/>
    </source>
</evidence>
<dbReference type="Gene3D" id="3.40.50.1820">
    <property type="entry name" value="alpha/beta hydrolase"/>
    <property type="match status" value="1"/>
</dbReference>
<evidence type="ECO:0000313" key="1">
    <source>
        <dbReference type="EMBL" id="VDK25707.1"/>
    </source>
</evidence>
<reference evidence="1 2" key="2">
    <citation type="submission" date="2018-11" db="EMBL/GenBank/DDBJ databases">
        <authorList>
            <consortium name="Pathogen Informatics"/>
        </authorList>
    </citation>
    <scope>NUCLEOTIDE SEQUENCE [LARGE SCALE GENOMIC DNA]</scope>
</reference>
<proteinExistence type="predicted"/>
<dbReference type="EMBL" id="UYRR01010961">
    <property type="protein sequence ID" value="VDK25707.1"/>
    <property type="molecule type" value="Genomic_DNA"/>
</dbReference>
<dbReference type="InterPro" id="IPR029058">
    <property type="entry name" value="AB_hydrolase_fold"/>
</dbReference>
<organism evidence="3">
    <name type="scientific">Anisakis simplex</name>
    <name type="common">Herring worm</name>
    <dbReference type="NCBI Taxonomy" id="6269"/>
    <lineage>
        <taxon>Eukaryota</taxon>
        <taxon>Metazoa</taxon>
        <taxon>Ecdysozoa</taxon>
        <taxon>Nematoda</taxon>
        <taxon>Chromadorea</taxon>
        <taxon>Rhabditida</taxon>
        <taxon>Spirurina</taxon>
        <taxon>Ascaridomorpha</taxon>
        <taxon>Ascaridoidea</taxon>
        <taxon>Anisakidae</taxon>
        <taxon>Anisakis</taxon>
        <taxon>Anisakis simplex complex</taxon>
    </lineage>
</organism>
<protein>
    <submittedName>
        <fullName evidence="3">COesterase domain-containing protein</fullName>
    </submittedName>
</protein>
<sequence length="74" mass="8696">MVGDYFFTCDSIWLAEQMRDGGGHVYVYYFDQPSRGSNEPYFSEHPAGFDDLKFATLLEDYEQKKERTLLQLNN</sequence>
<dbReference type="WBParaSite" id="ASIM_0000574801-mRNA-1">
    <property type="protein sequence ID" value="ASIM_0000574801-mRNA-1"/>
    <property type="gene ID" value="ASIM_0000574801"/>
</dbReference>
<name>A0A0M3JDQ8_ANISI</name>